<gene>
    <name evidence="7" type="ORF">EQG79_14165</name>
</gene>
<dbReference type="InterPro" id="IPR036162">
    <property type="entry name" value="Resolvase-like_N_sf"/>
</dbReference>
<dbReference type="Gene3D" id="3.40.50.1390">
    <property type="entry name" value="Resolvase, N-terminal catalytic domain"/>
    <property type="match status" value="1"/>
</dbReference>
<evidence type="ECO:0000256" key="2">
    <source>
        <dbReference type="ARBA" id="ARBA00023125"/>
    </source>
</evidence>
<sequence length="201" mass="22561">MNYAYIRVSTNRQTVENQRYEILKAAADRKVIINEWIEETASGTKSARDRQLGELLDKLKKGDQLFVSELSRIGRSLLEVMSILHTCMKKGTVVVAIKEGYELGNNINSKVLAFAFSLSAEIERQLISQRTKESLERRKAEGAVLGRPVGSISTNTKLSGKEDIIRELLRNRVSHSAIARILGVNRQTVTSFINSRELADL</sequence>
<dbReference type="GO" id="GO:0000150">
    <property type="term" value="F:DNA strand exchange activity"/>
    <property type="evidence" value="ECO:0007669"/>
    <property type="project" value="InterPro"/>
</dbReference>
<accession>A0A4Q2UKJ9</accession>
<dbReference type="RefSeq" id="WP_129602033.1">
    <property type="nucleotide sequence ID" value="NZ_SBLB01000003.1"/>
</dbReference>
<evidence type="ECO:0000256" key="5">
    <source>
        <dbReference type="PROSITE-ProRule" id="PRU10137"/>
    </source>
</evidence>
<reference evidence="7 8" key="1">
    <citation type="submission" date="2019-01" db="EMBL/GenBank/DDBJ databases">
        <title>Spirosoma flava sp. nov., a propanil-degrading bacterium isolated from herbicide-contaminated soil.</title>
        <authorList>
            <person name="Zhang L."/>
            <person name="Jiang J.-D."/>
        </authorList>
    </citation>
    <scope>NUCLEOTIDE SEQUENCE [LARGE SCALE GENOMIC DNA]</scope>
    <source>
        <strain evidence="7 8">TY50</strain>
    </source>
</reference>
<dbReference type="GO" id="GO:0015074">
    <property type="term" value="P:DNA integration"/>
    <property type="evidence" value="ECO:0007669"/>
    <property type="project" value="UniProtKB-KW"/>
</dbReference>
<dbReference type="CDD" id="cd03768">
    <property type="entry name" value="SR_ResInv"/>
    <property type="match status" value="1"/>
</dbReference>
<comment type="caution">
    <text evidence="7">The sequence shown here is derived from an EMBL/GenBank/DDBJ whole genome shotgun (WGS) entry which is preliminary data.</text>
</comment>
<evidence type="ECO:0000313" key="7">
    <source>
        <dbReference type="EMBL" id="RYC69736.1"/>
    </source>
</evidence>
<dbReference type="Gene3D" id="1.10.10.60">
    <property type="entry name" value="Homeodomain-like"/>
    <property type="match status" value="1"/>
</dbReference>
<protein>
    <submittedName>
        <fullName evidence="7">Invertase</fullName>
    </submittedName>
</protein>
<dbReference type="EMBL" id="SBLB01000003">
    <property type="protein sequence ID" value="RYC69736.1"/>
    <property type="molecule type" value="Genomic_DNA"/>
</dbReference>
<proteinExistence type="predicted"/>
<evidence type="ECO:0000313" key="8">
    <source>
        <dbReference type="Proteomes" id="UP000290407"/>
    </source>
</evidence>
<name>A0A4Q2UKJ9_9BACT</name>
<dbReference type="AlphaFoldDB" id="A0A4Q2UKJ9"/>
<feature type="active site" description="O-(5'-phospho-DNA)-serine intermediate" evidence="4 5">
    <location>
        <position position="9"/>
    </location>
</feature>
<dbReference type="PROSITE" id="PS51736">
    <property type="entry name" value="RECOMBINASES_3"/>
    <property type="match status" value="1"/>
</dbReference>
<dbReference type="SUPFAM" id="SSF53041">
    <property type="entry name" value="Resolvase-like"/>
    <property type="match status" value="1"/>
</dbReference>
<keyword evidence="2" id="KW-0238">DNA-binding</keyword>
<organism evidence="7 8">
    <name type="scientific">Spirosoma sordidisoli</name>
    <dbReference type="NCBI Taxonomy" id="2502893"/>
    <lineage>
        <taxon>Bacteria</taxon>
        <taxon>Pseudomonadati</taxon>
        <taxon>Bacteroidota</taxon>
        <taxon>Cytophagia</taxon>
        <taxon>Cytophagales</taxon>
        <taxon>Cytophagaceae</taxon>
        <taxon>Spirosoma</taxon>
    </lineage>
</organism>
<dbReference type="PANTHER" id="PTHR30461:SF19">
    <property type="entry name" value="SITE-SPECIFIC RECOMBINASE RESOLVASE FAMILY"/>
    <property type="match status" value="1"/>
</dbReference>
<evidence type="ECO:0000256" key="1">
    <source>
        <dbReference type="ARBA" id="ARBA00022908"/>
    </source>
</evidence>
<keyword evidence="1" id="KW-0229">DNA integration</keyword>
<dbReference type="Proteomes" id="UP000290407">
    <property type="component" value="Unassembled WGS sequence"/>
</dbReference>
<dbReference type="InterPro" id="IPR050639">
    <property type="entry name" value="SSR_resolvase"/>
</dbReference>
<dbReference type="PROSITE" id="PS00397">
    <property type="entry name" value="RECOMBINASES_1"/>
    <property type="match status" value="1"/>
</dbReference>
<dbReference type="NCBIfam" id="NF009949">
    <property type="entry name" value="PRK13413.1"/>
    <property type="match status" value="1"/>
</dbReference>
<keyword evidence="3" id="KW-0233">DNA recombination</keyword>
<dbReference type="InterPro" id="IPR006119">
    <property type="entry name" value="Resolv_N"/>
</dbReference>
<dbReference type="SMART" id="SM00857">
    <property type="entry name" value="Resolvase"/>
    <property type="match status" value="1"/>
</dbReference>
<evidence type="ECO:0000256" key="3">
    <source>
        <dbReference type="ARBA" id="ARBA00023172"/>
    </source>
</evidence>
<dbReference type="InterPro" id="IPR006118">
    <property type="entry name" value="Recombinase_CS"/>
</dbReference>
<dbReference type="PANTHER" id="PTHR30461">
    <property type="entry name" value="DNA-INVERTASE FROM LAMBDOID PROPHAGE"/>
    <property type="match status" value="1"/>
</dbReference>
<evidence type="ECO:0000259" key="6">
    <source>
        <dbReference type="PROSITE" id="PS51736"/>
    </source>
</evidence>
<evidence type="ECO:0000256" key="4">
    <source>
        <dbReference type="PIRSR" id="PIRSR606118-50"/>
    </source>
</evidence>
<dbReference type="GO" id="GO:0003677">
    <property type="term" value="F:DNA binding"/>
    <property type="evidence" value="ECO:0007669"/>
    <property type="project" value="UniProtKB-KW"/>
</dbReference>
<feature type="domain" description="Resolvase/invertase-type recombinase catalytic" evidence="6">
    <location>
        <begin position="1"/>
        <end position="142"/>
    </location>
</feature>
<keyword evidence="8" id="KW-1185">Reference proteome</keyword>
<dbReference type="Pfam" id="PF00239">
    <property type="entry name" value="Resolvase"/>
    <property type="match status" value="1"/>
</dbReference>